<evidence type="ECO:0000256" key="11">
    <source>
        <dbReference type="ARBA" id="ARBA00031107"/>
    </source>
</evidence>
<keyword evidence="6" id="KW-0256">Endoplasmic reticulum</keyword>
<feature type="transmembrane region" description="Helical" evidence="13">
    <location>
        <begin position="185"/>
        <end position="211"/>
    </location>
</feature>
<dbReference type="InterPro" id="IPR038896">
    <property type="entry name" value="RNF170"/>
</dbReference>
<evidence type="ECO:0000256" key="7">
    <source>
        <dbReference type="ARBA" id="ARBA00022833"/>
    </source>
</evidence>
<keyword evidence="5 12" id="KW-0863">Zinc-finger</keyword>
<evidence type="ECO:0000256" key="12">
    <source>
        <dbReference type="PROSITE-ProRule" id="PRU00175"/>
    </source>
</evidence>
<evidence type="ECO:0000256" key="4">
    <source>
        <dbReference type="ARBA" id="ARBA00022723"/>
    </source>
</evidence>
<organism evidence="15 16">
    <name type="scientific">Holothuria leucospilota</name>
    <name type="common">Black long sea cucumber</name>
    <name type="synonym">Mertensiothuria leucospilota</name>
    <dbReference type="NCBI Taxonomy" id="206669"/>
    <lineage>
        <taxon>Eukaryota</taxon>
        <taxon>Metazoa</taxon>
        <taxon>Echinodermata</taxon>
        <taxon>Eleutherozoa</taxon>
        <taxon>Echinozoa</taxon>
        <taxon>Holothuroidea</taxon>
        <taxon>Aspidochirotacea</taxon>
        <taxon>Aspidochirotida</taxon>
        <taxon>Holothuriidae</taxon>
        <taxon>Holothuria</taxon>
    </lineage>
</organism>
<dbReference type="PANTHER" id="PTHR22894:SF5">
    <property type="entry name" value="RING-TYPE DOMAIN-CONTAINING PROTEIN"/>
    <property type="match status" value="1"/>
</dbReference>
<sequence length="257" mass="29495">MASPEVGTIIEGVGDEVIHGLIGILVIAVPLLVTMFNRLTRQQQIHPENAERVQETRQFLNRPGEEATENQARGRRYTTDTSCPVCLQERRLSTETNCGHVFCGECLIAYWRHGNWLGAVNCPVCRQQVTILFPVFQEDANTDEARTMTDEINNYNRRFSGEPRPQWMDYIYDLPTLTRHVFHEFFSFSGLVWMFRFRIFVCFIAAVLYFISPLDIIPEAVFGVLGFLDDVFVILLLAIYVSIIYRGVIANRGNFNS</sequence>
<evidence type="ECO:0000256" key="6">
    <source>
        <dbReference type="ARBA" id="ARBA00022824"/>
    </source>
</evidence>
<dbReference type="SMART" id="SM00184">
    <property type="entry name" value="RING"/>
    <property type="match status" value="1"/>
</dbReference>
<dbReference type="Proteomes" id="UP001152320">
    <property type="component" value="Chromosome 6"/>
</dbReference>
<reference evidence="15" key="1">
    <citation type="submission" date="2021-10" db="EMBL/GenBank/DDBJ databases">
        <title>Tropical sea cucumber genome reveals ecological adaptation and Cuvierian tubules defense mechanism.</title>
        <authorList>
            <person name="Chen T."/>
        </authorList>
    </citation>
    <scope>NUCLEOTIDE SEQUENCE</scope>
    <source>
        <strain evidence="15">Nanhai2018</strain>
        <tissue evidence="15">Muscle</tissue>
    </source>
</reference>
<dbReference type="SUPFAM" id="SSF57850">
    <property type="entry name" value="RING/U-box"/>
    <property type="match status" value="1"/>
</dbReference>
<evidence type="ECO:0000256" key="10">
    <source>
        <dbReference type="ARBA" id="ARBA00030110"/>
    </source>
</evidence>
<evidence type="ECO:0000256" key="1">
    <source>
        <dbReference type="ARBA" id="ARBA00004477"/>
    </source>
</evidence>
<feature type="transmembrane region" description="Helical" evidence="13">
    <location>
        <begin position="231"/>
        <end position="249"/>
    </location>
</feature>
<keyword evidence="9 13" id="KW-0472">Membrane</keyword>
<dbReference type="AlphaFoldDB" id="A0A9Q1C8N2"/>
<dbReference type="InterPro" id="IPR001841">
    <property type="entry name" value="Znf_RING"/>
</dbReference>
<evidence type="ECO:0000256" key="3">
    <source>
        <dbReference type="ARBA" id="ARBA00022692"/>
    </source>
</evidence>
<feature type="transmembrane region" description="Helical" evidence="13">
    <location>
        <begin position="17"/>
        <end position="36"/>
    </location>
</feature>
<dbReference type="Gene3D" id="3.30.40.10">
    <property type="entry name" value="Zinc/RING finger domain, C3HC4 (zinc finger)"/>
    <property type="match status" value="1"/>
</dbReference>
<dbReference type="EMBL" id="JAIZAY010000006">
    <property type="protein sequence ID" value="KAJ8040712.1"/>
    <property type="molecule type" value="Genomic_DNA"/>
</dbReference>
<keyword evidence="3 13" id="KW-0812">Transmembrane</keyword>
<dbReference type="InterPro" id="IPR027370">
    <property type="entry name" value="Znf-RING_euk"/>
</dbReference>
<dbReference type="InterPro" id="IPR010652">
    <property type="entry name" value="DUF1232"/>
</dbReference>
<dbReference type="OrthoDB" id="9049620at2759"/>
<accession>A0A9Q1C8N2</accession>
<comment type="caution">
    <text evidence="15">The sequence shown here is derived from an EMBL/GenBank/DDBJ whole genome shotgun (WGS) entry which is preliminary data.</text>
</comment>
<dbReference type="PROSITE" id="PS50089">
    <property type="entry name" value="ZF_RING_2"/>
    <property type="match status" value="1"/>
</dbReference>
<feature type="domain" description="RING-type" evidence="14">
    <location>
        <begin position="83"/>
        <end position="126"/>
    </location>
</feature>
<keyword evidence="16" id="KW-1185">Reference proteome</keyword>
<dbReference type="Pfam" id="PF13445">
    <property type="entry name" value="zf-RING_UBOX"/>
    <property type="match status" value="1"/>
</dbReference>
<name>A0A9Q1C8N2_HOLLE</name>
<keyword evidence="8 13" id="KW-1133">Transmembrane helix</keyword>
<evidence type="ECO:0000256" key="8">
    <source>
        <dbReference type="ARBA" id="ARBA00022989"/>
    </source>
</evidence>
<dbReference type="PROSITE" id="PS00518">
    <property type="entry name" value="ZF_RING_1"/>
    <property type="match status" value="1"/>
</dbReference>
<dbReference type="CDD" id="cd16553">
    <property type="entry name" value="RING-HC_RNF170"/>
    <property type="match status" value="1"/>
</dbReference>
<dbReference type="InterPro" id="IPR013083">
    <property type="entry name" value="Znf_RING/FYVE/PHD"/>
</dbReference>
<evidence type="ECO:0000259" key="14">
    <source>
        <dbReference type="PROSITE" id="PS50089"/>
    </source>
</evidence>
<protein>
    <recommendedName>
        <fullName evidence="2">E3 ubiquitin-protein ligase RNF170</fullName>
    </recommendedName>
    <alternativeName>
        <fullName evidence="11">RING finger protein 170</fullName>
    </alternativeName>
    <alternativeName>
        <fullName evidence="10">RING-type E3 ubiquitin transferase RNF170</fullName>
    </alternativeName>
</protein>
<dbReference type="InterPro" id="IPR017907">
    <property type="entry name" value="Znf_RING_CS"/>
</dbReference>
<evidence type="ECO:0000256" key="2">
    <source>
        <dbReference type="ARBA" id="ARBA00014068"/>
    </source>
</evidence>
<proteinExistence type="predicted"/>
<evidence type="ECO:0000313" key="15">
    <source>
        <dbReference type="EMBL" id="KAJ8040712.1"/>
    </source>
</evidence>
<dbReference type="GO" id="GO:0008270">
    <property type="term" value="F:zinc ion binding"/>
    <property type="evidence" value="ECO:0007669"/>
    <property type="project" value="UniProtKB-KW"/>
</dbReference>
<evidence type="ECO:0000256" key="13">
    <source>
        <dbReference type="SAM" id="Phobius"/>
    </source>
</evidence>
<keyword evidence="7" id="KW-0862">Zinc</keyword>
<evidence type="ECO:0000256" key="9">
    <source>
        <dbReference type="ARBA" id="ARBA00023136"/>
    </source>
</evidence>
<dbReference type="GO" id="GO:0061630">
    <property type="term" value="F:ubiquitin protein ligase activity"/>
    <property type="evidence" value="ECO:0007669"/>
    <property type="project" value="InterPro"/>
</dbReference>
<dbReference type="GO" id="GO:0012505">
    <property type="term" value="C:endomembrane system"/>
    <property type="evidence" value="ECO:0007669"/>
    <property type="project" value="UniProtKB-SubCell"/>
</dbReference>
<dbReference type="Pfam" id="PF06803">
    <property type="entry name" value="DUF1232"/>
    <property type="match status" value="1"/>
</dbReference>
<evidence type="ECO:0000256" key="5">
    <source>
        <dbReference type="ARBA" id="ARBA00022771"/>
    </source>
</evidence>
<dbReference type="PANTHER" id="PTHR22894">
    <property type="entry name" value="RING-TYPE DOMAIN-CONTAINING PROTEIN"/>
    <property type="match status" value="1"/>
</dbReference>
<gene>
    <name evidence="15" type="ORF">HOLleu_15091</name>
</gene>
<evidence type="ECO:0000313" key="16">
    <source>
        <dbReference type="Proteomes" id="UP001152320"/>
    </source>
</evidence>
<keyword evidence="4" id="KW-0479">Metal-binding</keyword>
<comment type="subcellular location">
    <subcellularLocation>
        <location evidence="1">Endoplasmic reticulum membrane</location>
        <topology evidence="1">Multi-pass membrane protein</topology>
    </subcellularLocation>
</comment>